<dbReference type="Proteomes" id="UP000008068">
    <property type="component" value="Unassembled WGS sequence"/>
</dbReference>
<feature type="transmembrane region" description="Helical" evidence="2">
    <location>
        <begin position="172"/>
        <end position="192"/>
    </location>
</feature>
<reference evidence="4" key="1">
    <citation type="submission" date="2011-07" db="EMBL/GenBank/DDBJ databases">
        <authorList>
            <consortium name="Caenorhabditis brenneri Sequencing and Analysis Consortium"/>
            <person name="Wilson R.K."/>
        </authorList>
    </citation>
    <scope>NUCLEOTIDE SEQUENCE [LARGE SCALE GENOMIC DNA]</scope>
    <source>
        <strain evidence="4">PB2801</strain>
    </source>
</reference>
<keyword evidence="2" id="KW-0812">Transmembrane</keyword>
<keyword evidence="2" id="KW-1133">Transmembrane helix</keyword>
<proteinExistence type="predicted"/>
<evidence type="ECO:0000313" key="3">
    <source>
        <dbReference type="EMBL" id="EGT46051.1"/>
    </source>
</evidence>
<sequence length="243" mass="27211">MVLTFRCRDCGFDGEETEYARHIAGCHTTLCTACNTDISLGEMATHDCYMHRQPLLPPPPPLPPLLPALEPFHAEEQRVPRVTGMFLPAEEHRPFDAGNFTISFLSLFFMLVEGVVEVLKKKADENDALKYDIWAAATLTFSRLATVFLAGIPLAARVYSIAEFFEIADPNALLIYLGIVGVFLIVDIFNVLKVLWGRAPQTPPPQPPLQEQRPADQEQPENVAEQADVDERPGLRNRQRNTN</sequence>
<keyword evidence="4" id="KW-1185">Reference proteome</keyword>
<feature type="transmembrane region" description="Helical" evidence="2">
    <location>
        <begin position="100"/>
        <end position="119"/>
    </location>
</feature>
<evidence type="ECO:0000313" key="4">
    <source>
        <dbReference type="Proteomes" id="UP000008068"/>
    </source>
</evidence>
<organism evidence="4">
    <name type="scientific">Caenorhabditis brenneri</name>
    <name type="common">Nematode worm</name>
    <dbReference type="NCBI Taxonomy" id="135651"/>
    <lineage>
        <taxon>Eukaryota</taxon>
        <taxon>Metazoa</taxon>
        <taxon>Ecdysozoa</taxon>
        <taxon>Nematoda</taxon>
        <taxon>Chromadorea</taxon>
        <taxon>Rhabditida</taxon>
        <taxon>Rhabditina</taxon>
        <taxon>Rhabditomorpha</taxon>
        <taxon>Rhabditoidea</taxon>
        <taxon>Rhabditidae</taxon>
        <taxon>Peloderinae</taxon>
        <taxon>Caenorhabditis</taxon>
    </lineage>
</organism>
<keyword evidence="2" id="KW-0472">Membrane</keyword>
<dbReference type="HOGENOM" id="CLU_1143421_0_0_1"/>
<dbReference type="EMBL" id="GL380088">
    <property type="protein sequence ID" value="EGT46051.1"/>
    <property type="molecule type" value="Genomic_DNA"/>
</dbReference>
<protein>
    <submittedName>
        <fullName evidence="3">Uncharacterized protein</fullName>
    </submittedName>
</protein>
<gene>
    <name evidence="3" type="ORF">CAEBREN_25117</name>
</gene>
<evidence type="ECO:0000256" key="2">
    <source>
        <dbReference type="SAM" id="Phobius"/>
    </source>
</evidence>
<feature type="transmembrane region" description="Helical" evidence="2">
    <location>
        <begin position="131"/>
        <end position="152"/>
    </location>
</feature>
<accession>G0P5S3</accession>
<dbReference type="AlphaFoldDB" id="G0P5S3"/>
<name>G0P5S3_CAEBE</name>
<evidence type="ECO:0000256" key="1">
    <source>
        <dbReference type="SAM" id="MobiDB-lite"/>
    </source>
</evidence>
<feature type="region of interest" description="Disordered" evidence="1">
    <location>
        <begin position="202"/>
        <end position="243"/>
    </location>
</feature>
<dbReference type="InParanoid" id="G0P5S3"/>